<dbReference type="EC" id="2.7.8.-" evidence="12"/>
<evidence type="ECO:0000256" key="5">
    <source>
        <dbReference type="ARBA" id="ARBA00022692"/>
    </source>
</evidence>
<evidence type="ECO:0000256" key="12">
    <source>
        <dbReference type="NCBIfam" id="TIGR04265"/>
    </source>
</evidence>
<evidence type="ECO:0000259" key="14">
    <source>
        <dbReference type="PROSITE" id="PS50035"/>
    </source>
</evidence>
<dbReference type="InterPro" id="IPR025202">
    <property type="entry name" value="PLD-like_dom"/>
</dbReference>
<dbReference type="SUPFAM" id="SSF56024">
    <property type="entry name" value="Phospholipase D/nuclease"/>
    <property type="match status" value="2"/>
</dbReference>
<keyword evidence="5 13" id="KW-0812">Transmembrane</keyword>
<dbReference type="RefSeq" id="WP_067328782.1">
    <property type="nucleotide sequence ID" value="NZ_LNKT01000001.1"/>
</dbReference>
<dbReference type="Pfam" id="PF13091">
    <property type="entry name" value="PLDc_2"/>
    <property type="match status" value="2"/>
</dbReference>
<proteinExistence type="predicted"/>
<name>A0A151CJL1_9BACT</name>
<dbReference type="AlphaFoldDB" id="A0A151CJL1"/>
<sequence length="472" mass="53768">MIWILIIFTLHVLGMLSAFKAVMETRTSQGAIAWVIFLVSFPYISLPVYWILGRNRFRGYTSAKHIKDEKIQADLAEFLGELKRYQVPSSEISAAEAAAEKLALLPMLQKNSVELLIDGDATFESILKGIAEAEAYILFQFFIVKDDEIGRKIKEALVAKAKEGVKVYFLYDEIGSHSLSKSYMSDLEAAGIMIHPFHTQKGIFNRFQINFRNHRKVVVVDGKHGWIGGHNVGDEYLGRSPKFGHWRDTHIKISGPAVLAVQVSFVEDWLWALDEGIGELLWEPYVSDEKDQKVLIVPSGPADERETAALMFHHAINSAQQRIWIASPYFVPDDAIISALQLAGLRGVDVRILIPDRPDHLLVYLAAYTYFENLIQTDVRFFRYTNGFLHEKVMLIDDETATVGTANFDNRSFRLNFEITAIVKDCGFASEVEKMFLDDFDHAREMTESDLRQMSLWFKFKARMARLTSPIQ</sequence>
<evidence type="ECO:0000256" key="2">
    <source>
        <dbReference type="ARBA" id="ARBA00022475"/>
    </source>
</evidence>
<evidence type="ECO:0000313" key="15">
    <source>
        <dbReference type="EMBL" id="KYJ87715.1"/>
    </source>
</evidence>
<dbReference type="CDD" id="cd09155">
    <property type="entry name" value="PLDc_PaCLS_like_1"/>
    <property type="match status" value="1"/>
</dbReference>
<keyword evidence="4" id="KW-0808">Transferase</keyword>
<evidence type="ECO:0000256" key="4">
    <source>
        <dbReference type="ARBA" id="ARBA00022679"/>
    </source>
</evidence>
<keyword evidence="11" id="KW-1208">Phospholipid metabolism</keyword>
<evidence type="ECO:0000256" key="8">
    <source>
        <dbReference type="ARBA" id="ARBA00023098"/>
    </source>
</evidence>
<organism evidence="15 16">
    <name type="scientific">Sulfurovum riftiae</name>
    <dbReference type="NCBI Taxonomy" id="1630136"/>
    <lineage>
        <taxon>Bacteria</taxon>
        <taxon>Pseudomonadati</taxon>
        <taxon>Campylobacterota</taxon>
        <taxon>Epsilonproteobacteria</taxon>
        <taxon>Campylobacterales</taxon>
        <taxon>Sulfurovaceae</taxon>
        <taxon>Sulfurovum</taxon>
    </lineage>
</organism>
<dbReference type="Proteomes" id="UP000075359">
    <property type="component" value="Unassembled WGS sequence"/>
</dbReference>
<keyword evidence="8" id="KW-0443">Lipid metabolism</keyword>
<dbReference type="GO" id="GO:0005886">
    <property type="term" value="C:plasma membrane"/>
    <property type="evidence" value="ECO:0007669"/>
    <property type="project" value="UniProtKB-SubCell"/>
</dbReference>
<accession>A0A151CJL1</accession>
<evidence type="ECO:0000256" key="11">
    <source>
        <dbReference type="ARBA" id="ARBA00023264"/>
    </source>
</evidence>
<keyword evidence="3" id="KW-0444">Lipid biosynthesis</keyword>
<feature type="domain" description="PLD phosphodiesterase" evidence="14">
    <location>
        <begin position="385"/>
        <end position="412"/>
    </location>
</feature>
<dbReference type="EMBL" id="LNKT01000001">
    <property type="protein sequence ID" value="KYJ87715.1"/>
    <property type="molecule type" value="Genomic_DNA"/>
</dbReference>
<dbReference type="NCBIfam" id="TIGR04265">
    <property type="entry name" value="bac_cardiolipin"/>
    <property type="match status" value="1"/>
</dbReference>
<dbReference type="InterPro" id="IPR022924">
    <property type="entry name" value="Cardiolipin_synthase"/>
</dbReference>
<dbReference type="PANTHER" id="PTHR21248:SF22">
    <property type="entry name" value="PHOSPHOLIPASE D"/>
    <property type="match status" value="1"/>
</dbReference>
<keyword evidence="2" id="KW-1003">Cell membrane</keyword>
<feature type="transmembrane region" description="Helical" evidence="13">
    <location>
        <begin position="31"/>
        <end position="52"/>
    </location>
</feature>
<comment type="caution">
    <text evidence="15">The sequence shown here is derived from an EMBL/GenBank/DDBJ whole genome shotgun (WGS) entry which is preliminary data.</text>
</comment>
<dbReference type="GO" id="GO:0032049">
    <property type="term" value="P:cardiolipin biosynthetic process"/>
    <property type="evidence" value="ECO:0007669"/>
    <property type="project" value="UniProtKB-UniRule"/>
</dbReference>
<dbReference type="GO" id="GO:0008808">
    <property type="term" value="F:cardiolipin synthase activity"/>
    <property type="evidence" value="ECO:0007669"/>
    <property type="project" value="UniProtKB-UniRule"/>
</dbReference>
<evidence type="ECO:0000256" key="3">
    <source>
        <dbReference type="ARBA" id="ARBA00022516"/>
    </source>
</evidence>
<evidence type="ECO:0000256" key="6">
    <source>
        <dbReference type="ARBA" id="ARBA00022737"/>
    </source>
</evidence>
<dbReference type="CDD" id="cd09161">
    <property type="entry name" value="PLDc_PaCLS_like_2"/>
    <property type="match status" value="1"/>
</dbReference>
<gene>
    <name evidence="15" type="ORF">AS592_11535</name>
</gene>
<keyword evidence="6" id="KW-0677">Repeat</keyword>
<dbReference type="OrthoDB" id="9762009at2"/>
<protein>
    <recommendedName>
        <fullName evidence="12">Cardiolipin synthase</fullName>
        <ecNumber evidence="12">2.7.8.-</ecNumber>
    </recommendedName>
</protein>
<evidence type="ECO:0000256" key="7">
    <source>
        <dbReference type="ARBA" id="ARBA00022989"/>
    </source>
</evidence>
<keyword evidence="16" id="KW-1185">Reference proteome</keyword>
<evidence type="ECO:0000256" key="10">
    <source>
        <dbReference type="ARBA" id="ARBA00023209"/>
    </source>
</evidence>
<evidence type="ECO:0000256" key="9">
    <source>
        <dbReference type="ARBA" id="ARBA00023136"/>
    </source>
</evidence>
<keyword evidence="9 13" id="KW-0472">Membrane</keyword>
<dbReference type="STRING" id="1630136.AS592_11535"/>
<keyword evidence="10" id="KW-0594">Phospholipid biosynthesis</keyword>
<keyword evidence="7 13" id="KW-1133">Transmembrane helix</keyword>
<dbReference type="InterPro" id="IPR001736">
    <property type="entry name" value="PLipase_D/transphosphatidylase"/>
</dbReference>
<dbReference type="SMART" id="SM00155">
    <property type="entry name" value="PLDc"/>
    <property type="match status" value="2"/>
</dbReference>
<comment type="subcellular location">
    <subcellularLocation>
        <location evidence="1">Cell membrane</location>
    </subcellularLocation>
</comment>
<evidence type="ECO:0000256" key="13">
    <source>
        <dbReference type="SAM" id="Phobius"/>
    </source>
</evidence>
<dbReference type="PANTHER" id="PTHR21248">
    <property type="entry name" value="CARDIOLIPIN SYNTHASE"/>
    <property type="match status" value="1"/>
</dbReference>
<evidence type="ECO:0000313" key="16">
    <source>
        <dbReference type="Proteomes" id="UP000075359"/>
    </source>
</evidence>
<dbReference type="Gene3D" id="3.30.870.10">
    <property type="entry name" value="Endonuclease Chain A"/>
    <property type="match status" value="2"/>
</dbReference>
<reference evidence="15 16" key="1">
    <citation type="submission" date="2015-11" db="EMBL/GenBank/DDBJ databases">
        <title>Draft genome of Sulfurovum riftiae 1812E, a member of the Epsilonproteobacteria isolated from the tube of the deep-sea hydrothermal vent tubewom Riftia pachyptila.</title>
        <authorList>
            <person name="Vetriani C."/>
            <person name="Giovannelli D."/>
        </authorList>
    </citation>
    <scope>NUCLEOTIDE SEQUENCE [LARGE SCALE GENOMIC DNA]</scope>
    <source>
        <strain evidence="15 16">1812E</strain>
    </source>
</reference>
<dbReference type="FunFam" id="3.30.870.10:FF:000014">
    <property type="entry name" value="Cardiolipin synthase"/>
    <property type="match status" value="1"/>
</dbReference>
<evidence type="ECO:0000256" key="1">
    <source>
        <dbReference type="ARBA" id="ARBA00004236"/>
    </source>
</evidence>
<dbReference type="PROSITE" id="PS50035">
    <property type="entry name" value="PLD"/>
    <property type="match status" value="2"/>
</dbReference>
<feature type="domain" description="PLD phosphodiesterase" evidence="14">
    <location>
        <begin position="209"/>
        <end position="236"/>
    </location>
</feature>